<gene>
    <name evidence="2" type="ORF">HT99x_005770</name>
    <name evidence="1" type="ORF">HT99x_01538</name>
</gene>
<proteinExistence type="predicted"/>
<name>A0A0Q9YUH1_9GAMM</name>
<comment type="caution">
    <text evidence="1">The sequence shown here is derived from an EMBL/GenBank/DDBJ whole genome shotgun (WGS) entry which is preliminary data.</text>
</comment>
<dbReference type="EMBL" id="LKAJ01000005">
    <property type="protein sequence ID" value="KRG21362.1"/>
    <property type="molecule type" value="Genomic_DNA"/>
</dbReference>
<accession>A0A0Q9YUH1</accession>
<sequence>MSIKGTTSSAQTLQLDFTKLCKTTGWHNNCGLNALTHFLVAKLSAFSNSELDIFLSENPEYLSLLASFNEYYGLTQEHGWHDVLDLLRAHPVPTDQEAIFAPVLRKHLGKALMEHQEALWDTDASMAVSDYIKHGTVADVAQPVYRSNKEYLDGLKKRFEEALIEALNTPPTERELATARSALANHSDNKANPQYKMTEEEILRHVIFQRRNTIEDEFVPIAQIEWLTNGCQRYANYIADMNNSVMVSADHLQFLCEKLNIGAEVYTLESMRHALLHNGLAEYTGGAQSMPQREFPWVIKVFNMGLHWIYQEPNNDVEKAREHNQYYPNEMMEAFFTDEKQSGKFKLYGGRSISKELIIAEVKCQFGEISSTELEAIKEAHRLAVELSRLELKMAQAKKLQPSTSTLSPSVHRVFNQSDEGKKYIQLFEQNAAAVKVVNEKFSGVIAKAFIAKYADAKTCEKIAKLNALSLVSFLEKFAALNKPVLTDINRGTMQMPTVISTPVVVPTPVIGPSRHLLQEAISVNSARSMTPLVSERKGIKLPFLAIMQTNAAATAIAKLIEANPQALTVFNQYDEAYVRSFVNNPKLPALLLGFAKLLPEQQVSLLQKYPATLQPKVDITQNVTLK</sequence>
<dbReference type="Proteomes" id="UP000051497">
    <property type="component" value="Unassembled WGS sequence"/>
</dbReference>
<evidence type="ECO:0000313" key="3">
    <source>
        <dbReference type="Proteomes" id="UP000051497"/>
    </source>
</evidence>
<evidence type="ECO:0000313" key="1">
    <source>
        <dbReference type="EMBL" id="KRG21362.1"/>
    </source>
</evidence>
<dbReference type="AlphaFoldDB" id="A0A0Q9YUH1"/>
<reference evidence="1" key="1">
    <citation type="submission" date="2015-09" db="EMBL/GenBank/DDBJ databases">
        <title>Draft Genome Sequences of Two Novel Amoeba-resistant Intranuclear Bacteria, Candidatus Berkiella cookevillensis and Candidatus Berkiella aquae.</title>
        <authorList>
            <person name="Mehari Y.T."/>
            <person name="Arivett B.A."/>
            <person name="Farone A.L."/>
            <person name="Gunderson J.H."/>
            <person name="Farone M.B."/>
        </authorList>
    </citation>
    <scope>NUCLEOTIDE SEQUENCE [LARGE SCALE GENOMIC DNA]</scope>
    <source>
        <strain evidence="1">HT99</strain>
    </source>
</reference>
<keyword evidence="3" id="KW-1185">Reference proteome</keyword>
<dbReference type="RefSeq" id="WP_075066166.1">
    <property type="nucleotide sequence ID" value="NZ_LKAJ02000001.1"/>
</dbReference>
<dbReference type="EMBL" id="LKAJ02000001">
    <property type="protein sequence ID" value="MCS5710930.1"/>
    <property type="molecule type" value="Genomic_DNA"/>
</dbReference>
<evidence type="ECO:0000313" key="2">
    <source>
        <dbReference type="EMBL" id="MCS5710930.1"/>
    </source>
</evidence>
<organism evidence="1">
    <name type="scientific">Candidatus Berkiella aquae</name>
    <dbReference type="NCBI Taxonomy" id="295108"/>
    <lineage>
        <taxon>Bacteria</taxon>
        <taxon>Pseudomonadati</taxon>
        <taxon>Pseudomonadota</taxon>
        <taxon>Gammaproteobacteria</taxon>
        <taxon>Candidatus Berkiellales</taxon>
        <taxon>Candidatus Berkiellaceae</taxon>
        <taxon>Candidatus Berkiella</taxon>
    </lineage>
</organism>
<reference evidence="2" key="2">
    <citation type="journal article" date="2016" name="Genome Announc.">
        <title>Draft Genome Sequences of Two Novel Amoeba-Resistant Intranuclear Bacteria, 'Candidatus Berkiella cookevillensis' and 'Candidatus Berkiella aquae'.</title>
        <authorList>
            <person name="Mehari Y.T."/>
            <person name="Arivett B.A."/>
            <person name="Farone A.L."/>
            <person name="Gunderson J.H."/>
            <person name="Farone M.B."/>
        </authorList>
    </citation>
    <scope>NUCLEOTIDE SEQUENCE</scope>
    <source>
        <strain evidence="2">HT99</strain>
    </source>
</reference>
<protein>
    <submittedName>
        <fullName evidence="1">Uncharacterized protein</fullName>
    </submittedName>
</protein>
<reference evidence="2" key="3">
    <citation type="submission" date="2021-06" db="EMBL/GenBank/DDBJ databases">
        <title>Genomic Description and Analysis of Intracellular Bacteria, Candidatus Berkiella cookevillensis and Candidatus Berkiella aquae.</title>
        <authorList>
            <person name="Kidane D.T."/>
            <person name="Mehari Y.T."/>
            <person name="Rice F.C."/>
            <person name="Arivett B.A."/>
            <person name="Farone A.L."/>
            <person name="Berk S.G."/>
            <person name="Farone M.B."/>
        </authorList>
    </citation>
    <scope>NUCLEOTIDE SEQUENCE</scope>
    <source>
        <strain evidence="2">HT99</strain>
    </source>
</reference>